<sequence length="608" mass="69837">MPKQNITIKDIIKSFKYWPRLLSLLWGVSKSNLIIIIVLTLINGLTPTLSLLASQHLINEVQIHMNKYFAAVLTAFIVFIIISLVTDFFGGIVVYFQTVYQKVLIYKLNVTLMEKANSLSLSDFENSEIYDKLSRAKNQVSYRPYQILNSILTVMSSIVTLVSSMLVVLAWKPWIIIVLIIFPVISSIYTLKVGQLEFMIQWKRAPKERRAWYLSYLLTNDQSFKEIKLYGIGNHILKKYKDLNKEFYDQDKYVAKKRTGMIFFSNFMEQVSGDITLFFIIWSAFMGKILMGSTVGLIRAVSLVQSNVKTFISTFFDMYENNLFIEQLFEFLDVPASKLDMITDGGITVENIETVEFKNIYFKYPSQTTETLKNINLKINAGENIALVGKNGSGKTTLIKLLCGLYEITSGDILINGISIKDINIIKLREKIATVFQDFLRYEMTVRDNIGLGNLELINEDDKLKKVALDAGIYDAIERMPKKFDTQLGMWFKEGTQFSGGQWQKIALARAFIRKAELIILDEPSSALDPLSEREMFDKFLQLTDRKIGLFITHRFINAKYATRIVVLDKGEIVEEGTHEELMKIGGQYKSLYDVQYNIYENQKVDIS</sequence>
<dbReference type="GO" id="GO:0034040">
    <property type="term" value="F:ATPase-coupled lipid transmembrane transporter activity"/>
    <property type="evidence" value="ECO:0007669"/>
    <property type="project" value="TreeGrafter"/>
</dbReference>
<evidence type="ECO:0000256" key="1">
    <source>
        <dbReference type="ARBA" id="ARBA00004651"/>
    </source>
</evidence>
<evidence type="ECO:0000256" key="8">
    <source>
        <dbReference type="ARBA" id="ARBA00023136"/>
    </source>
</evidence>
<evidence type="ECO:0000256" key="3">
    <source>
        <dbReference type="ARBA" id="ARBA00022475"/>
    </source>
</evidence>
<evidence type="ECO:0000256" key="4">
    <source>
        <dbReference type="ARBA" id="ARBA00022692"/>
    </source>
</evidence>
<evidence type="ECO:0000313" key="10">
    <source>
        <dbReference type="Proteomes" id="UP000190951"/>
    </source>
</evidence>
<geneLocation type="plasmid" evidence="9 10">
    <name>p330</name>
</geneLocation>
<dbReference type="EC" id="3.6.3.-" evidence="9"/>
<keyword evidence="9" id="KW-0614">Plasmid</keyword>
<comment type="subcellular location">
    <subcellularLocation>
        <location evidence="1">Cell membrane</location>
        <topology evidence="1">Multi-pass membrane protein</topology>
    </subcellularLocation>
</comment>
<keyword evidence="7" id="KW-1133">Transmembrane helix</keyword>
<dbReference type="PANTHER" id="PTHR24221">
    <property type="entry name" value="ATP-BINDING CASSETTE SUB-FAMILY B"/>
    <property type="match status" value="1"/>
</dbReference>
<dbReference type="SUPFAM" id="SSF52540">
    <property type="entry name" value="P-loop containing nucleoside triphosphate hydrolases"/>
    <property type="match status" value="1"/>
</dbReference>
<evidence type="ECO:0000256" key="5">
    <source>
        <dbReference type="ARBA" id="ARBA00022741"/>
    </source>
</evidence>
<keyword evidence="6 9" id="KW-0067">ATP-binding</keyword>
<keyword evidence="5" id="KW-0547">Nucleotide-binding</keyword>
<dbReference type="AlphaFoldDB" id="A0A1S8LAI7"/>
<dbReference type="InterPro" id="IPR003439">
    <property type="entry name" value="ABC_transporter-like_ATP-bd"/>
</dbReference>
<dbReference type="GO" id="GO:0005886">
    <property type="term" value="C:plasma membrane"/>
    <property type="evidence" value="ECO:0007669"/>
    <property type="project" value="UniProtKB-SubCell"/>
</dbReference>
<dbReference type="Pfam" id="PF00005">
    <property type="entry name" value="ABC_tran"/>
    <property type="match status" value="1"/>
</dbReference>
<dbReference type="InterPro" id="IPR036640">
    <property type="entry name" value="ABC1_TM_sf"/>
</dbReference>
<keyword evidence="8" id="KW-0472">Membrane</keyword>
<keyword evidence="10" id="KW-1185">Reference proteome</keyword>
<dbReference type="Gene3D" id="1.20.1560.10">
    <property type="entry name" value="ABC transporter type 1, transmembrane domain"/>
    <property type="match status" value="1"/>
</dbReference>
<dbReference type="Proteomes" id="UP000190951">
    <property type="component" value="Plasmid p330"/>
</dbReference>
<dbReference type="PROSITE" id="PS50929">
    <property type="entry name" value="ABC_TM1F"/>
    <property type="match status" value="1"/>
</dbReference>
<accession>A0A1S8LAI7</accession>
<dbReference type="KEGG" id="crw:CROST_045100"/>
<reference evidence="9 10" key="1">
    <citation type="submission" date="2022-04" db="EMBL/GenBank/DDBJ databases">
        <title>Genome sequence of C. roseum typestrain.</title>
        <authorList>
            <person name="Poehlein A."/>
            <person name="Schoch T."/>
            <person name="Duerre P."/>
            <person name="Daniel R."/>
        </authorList>
    </citation>
    <scope>NUCLEOTIDE SEQUENCE [LARGE SCALE GENOMIC DNA]</scope>
    <source>
        <strain evidence="9 10">DSM 7320</strain>
        <plasmid evidence="9 10">p330</plasmid>
    </source>
</reference>
<dbReference type="FunFam" id="3.40.50.300:FF:000221">
    <property type="entry name" value="Multidrug ABC transporter ATP-binding protein"/>
    <property type="match status" value="1"/>
</dbReference>
<dbReference type="EMBL" id="CP096984">
    <property type="protein sequence ID" value="URZ13732.1"/>
    <property type="molecule type" value="Genomic_DNA"/>
</dbReference>
<dbReference type="Gene3D" id="3.40.50.300">
    <property type="entry name" value="P-loop containing nucleotide triphosphate hydrolases"/>
    <property type="match status" value="1"/>
</dbReference>
<dbReference type="PROSITE" id="PS50893">
    <property type="entry name" value="ABC_TRANSPORTER_2"/>
    <property type="match status" value="1"/>
</dbReference>
<evidence type="ECO:0000256" key="7">
    <source>
        <dbReference type="ARBA" id="ARBA00022989"/>
    </source>
</evidence>
<dbReference type="InterPro" id="IPR027417">
    <property type="entry name" value="P-loop_NTPase"/>
</dbReference>
<dbReference type="InterPro" id="IPR017871">
    <property type="entry name" value="ABC_transporter-like_CS"/>
</dbReference>
<name>A0A1S8LAI7_9CLOT</name>
<keyword evidence="9" id="KW-0378">Hydrolase</keyword>
<dbReference type="PROSITE" id="PS00211">
    <property type="entry name" value="ABC_TRANSPORTER_1"/>
    <property type="match status" value="1"/>
</dbReference>
<keyword evidence="3" id="KW-1003">Cell membrane</keyword>
<dbReference type="SMART" id="SM00382">
    <property type="entry name" value="AAA"/>
    <property type="match status" value="1"/>
</dbReference>
<dbReference type="SUPFAM" id="SSF90123">
    <property type="entry name" value="ABC transporter transmembrane region"/>
    <property type="match status" value="1"/>
</dbReference>
<dbReference type="GO" id="GO:0016887">
    <property type="term" value="F:ATP hydrolysis activity"/>
    <property type="evidence" value="ECO:0007669"/>
    <property type="project" value="InterPro"/>
</dbReference>
<proteinExistence type="predicted"/>
<evidence type="ECO:0000256" key="2">
    <source>
        <dbReference type="ARBA" id="ARBA00022448"/>
    </source>
</evidence>
<dbReference type="InterPro" id="IPR003593">
    <property type="entry name" value="AAA+_ATPase"/>
</dbReference>
<evidence type="ECO:0000256" key="6">
    <source>
        <dbReference type="ARBA" id="ARBA00022840"/>
    </source>
</evidence>
<dbReference type="PANTHER" id="PTHR24221:SF646">
    <property type="entry name" value="HAEMOLYSIN SECRETION ATP-BINDING PROTEIN"/>
    <property type="match status" value="1"/>
</dbReference>
<gene>
    <name evidence="9" type="ORF">CROST_045100</name>
</gene>
<evidence type="ECO:0000313" key="9">
    <source>
        <dbReference type="EMBL" id="URZ13732.1"/>
    </source>
</evidence>
<dbReference type="InterPro" id="IPR011527">
    <property type="entry name" value="ABC1_TM_dom"/>
</dbReference>
<protein>
    <submittedName>
        <fullName evidence="9">Multidrug export ATP-binding/permease protein</fullName>
        <ecNumber evidence="9">3.6.3.-</ecNumber>
    </submittedName>
</protein>
<dbReference type="STRING" id="84029.CROST_13950"/>
<dbReference type="GO" id="GO:0005524">
    <property type="term" value="F:ATP binding"/>
    <property type="evidence" value="ECO:0007669"/>
    <property type="project" value="UniProtKB-KW"/>
</dbReference>
<keyword evidence="4" id="KW-0812">Transmembrane</keyword>
<dbReference type="InterPro" id="IPR039421">
    <property type="entry name" value="Type_1_exporter"/>
</dbReference>
<dbReference type="GO" id="GO:0140359">
    <property type="term" value="F:ABC-type transporter activity"/>
    <property type="evidence" value="ECO:0007669"/>
    <property type="project" value="InterPro"/>
</dbReference>
<keyword evidence="2" id="KW-0813">Transport</keyword>
<organism evidence="9 10">
    <name type="scientific">Clostridium felsineum</name>
    <dbReference type="NCBI Taxonomy" id="36839"/>
    <lineage>
        <taxon>Bacteria</taxon>
        <taxon>Bacillati</taxon>
        <taxon>Bacillota</taxon>
        <taxon>Clostridia</taxon>
        <taxon>Eubacteriales</taxon>
        <taxon>Clostridiaceae</taxon>
        <taxon>Clostridium</taxon>
    </lineage>
</organism>